<evidence type="ECO:0000313" key="4">
    <source>
        <dbReference type="Proteomes" id="UP000602076"/>
    </source>
</evidence>
<dbReference type="EMBL" id="JACXSI010000025">
    <property type="protein sequence ID" value="MBD3108952.1"/>
    <property type="molecule type" value="Genomic_DNA"/>
</dbReference>
<name>A0A927HBU5_9BACI</name>
<organism evidence="3 4">
    <name type="scientific">Peribacillus faecalis</name>
    <dbReference type="NCBI Taxonomy" id="2772559"/>
    <lineage>
        <taxon>Bacteria</taxon>
        <taxon>Bacillati</taxon>
        <taxon>Bacillota</taxon>
        <taxon>Bacilli</taxon>
        <taxon>Bacillales</taxon>
        <taxon>Bacillaceae</taxon>
        <taxon>Peribacillus</taxon>
    </lineage>
</organism>
<dbReference type="InterPro" id="IPR050190">
    <property type="entry name" value="UPF0213_domain"/>
</dbReference>
<evidence type="ECO:0000259" key="2">
    <source>
        <dbReference type="PROSITE" id="PS50164"/>
    </source>
</evidence>
<gene>
    <name evidence="3" type="ORF">IEO70_11325</name>
</gene>
<comment type="caution">
    <text evidence="3">The sequence shown here is derived from an EMBL/GenBank/DDBJ whole genome shotgun (WGS) entry which is preliminary data.</text>
</comment>
<evidence type="ECO:0000313" key="3">
    <source>
        <dbReference type="EMBL" id="MBD3108952.1"/>
    </source>
</evidence>
<accession>A0A927HBU5</accession>
<dbReference type="PANTHER" id="PTHR34477">
    <property type="entry name" value="UPF0213 PROTEIN YHBQ"/>
    <property type="match status" value="1"/>
</dbReference>
<dbReference type="AlphaFoldDB" id="A0A927HBU5"/>
<dbReference type="Pfam" id="PF01541">
    <property type="entry name" value="GIY-YIG"/>
    <property type="match status" value="1"/>
</dbReference>
<dbReference type="PANTHER" id="PTHR34477:SF1">
    <property type="entry name" value="UPF0213 PROTEIN YHBQ"/>
    <property type="match status" value="1"/>
</dbReference>
<dbReference type="InterPro" id="IPR000305">
    <property type="entry name" value="GIY-YIG_endonuc"/>
</dbReference>
<evidence type="ECO:0000256" key="1">
    <source>
        <dbReference type="ARBA" id="ARBA00007435"/>
    </source>
</evidence>
<proteinExistence type="inferred from homology"/>
<dbReference type="Proteomes" id="UP000602076">
    <property type="component" value="Unassembled WGS sequence"/>
</dbReference>
<comment type="similarity">
    <text evidence="1">Belongs to the UPF0213 family.</text>
</comment>
<dbReference type="SUPFAM" id="SSF82771">
    <property type="entry name" value="GIY-YIG endonuclease"/>
    <property type="match status" value="1"/>
</dbReference>
<feature type="domain" description="GIY-YIG" evidence="2">
    <location>
        <begin position="3"/>
        <end position="78"/>
    </location>
</feature>
<dbReference type="InterPro" id="IPR035901">
    <property type="entry name" value="GIY-YIG_endonuc_sf"/>
</dbReference>
<reference evidence="3" key="1">
    <citation type="submission" date="2020-09" db="EMBL/GenBank/DDBJ databases">
        <title>Bacillus faecalis sp. nov., a moderately halophilic bacterium isolated from cow faeces.</title>
        <authorList>
            <person name="Jiang L."/>
            <person name="Lee J."/>
        </authorList>
    </citation>
    <scope>NUCLEOTIDE SEQUENCE</scope>
    <source>
        <strain evidence="3">AGMB 02131</strain>
    </source>
</reference>
<dbReference type="RefSeq" id="WP_190998490.1">
    <property type="nucleotide sequence ID" value="NZ_JACXSI010000025.1"/>
</dbReference>
<dbReference type="PROSITE" id="PS50164">
    <property type="entry name" value="GIY_YIG"/>
    <property type="match status" value="1"/>
</dbReference>
<protein>
    <submittedName>
        <fullName evidence="3">GIY-YIG nuclease family protein</fullName>
    </submittedName>
</protein>
<sequence>MESKHYMYVLQCCDGTYYTGYTNCLERRIHLHNEGKGAKYTRSRVPVILKYHTVFDTKKEAMQAEYYFKQLSRKQKEEIIMSGQAFVLQDIMKK</sequence>
<dbReference type="CDD" id="cd10456">
    <property type="entry name" value="GIY-YIG_UPF0213"/>
    <property type="match status" value="1"/>
</dbReference>
<keyword evidence="4" id="KW-1185">Reference proteome</keyword>
<dbReference type="Gene3D" id="3.40.1440.10">
    <property type="entry name" value="GIY-YIG endonuclease"/>
    <property type="match status" value="1"/>
</dbReference>